<evidence type="ECO:0000256" key="1">
    <source>
        <dbReference type="SAM" id="MobiDB-lite"/>
    </source>
</evidence>
<feature type="transmembrane region" description="Helical" evidence="2">
    <location>
        <begin position="217"/>
        <end position="241"/>
    </location>
</feature>
<keyword evidence="4" id="KW-1185">Reference proteome</keyword>
<accession>A0A366S8T8</accession>
<feature type="compositionally biased region" description="Basic and acidic residues" evidence="1">
    <location>
        <begin position="53"/>
        <end position="64"/>
    </location>
</feature>
<comment type="caution">
    <text evidence="3">The sequence shown here is derived from an EMBL/GenBank/DDBJ whole genome shotgun (WGS) entry which is preliminary data.</text>
</comment>
<feature type="region of interest" description="Disordered" evidence="1">
    <location>
        <begin position="1"/>
        <end position="78"/>
    </location>
</feature>
<gene>
    <name evidence="3" type="ORF">FIESC28_01477</name>
</gene>
<dbReference type="OrthoDB" id="2688021at2759"/>
<evidence type="ECO:0000256" key="2">
    <source>
        <dbReference type="SAM" id="Phobius"/>
    </source>
</evidence>
<feature type="transmembrane region" description="Helical" evidence="2">
    <location>
        <begin position="185"/>
        <end position="205"/>
    </location>
</feature>
<dbReference type="GeneID" id="41990923"/>
<name>A0A366S8T8_9HYPO</name>
<feature type="compositionally biased region" description="Polar residues" evidence="1">
    <location>
        <begin position="19"/>
        <end position="52"/>
    </location>
</feature>
<proteinExistence type="predicted"/>
<keyword evidence="2" id="KW-0472">Membrane</keyword>
<keyword evidence="2" id="KW-1133">Transmembrane helix</keyword>
<feature type="transmembrane region" description="Helical" evidence="2">
    <location>
        <begin position="519"/>
        <end position="538"/>
    </location>
</feature>
<evidence type="ECO:0000313" key="4">
    <source>
        <dbReference type="Proteomes" id="UP000253153"/>
    </source>
</evidence>
<dbReference type="EMBL" id="QKXC01000036">
    <property type="protein sequence ID" value="RBR25724.1"/>
    <property type="molecule type" value="Genomic_DNA"/>
</dbReference>
<feature type="compositionally biased region" description="Basic and acidic residues" evidence="1">
    <location>
        <begin position="1"/>
        <end position="18"/>
    </location>
</feature>
<feature type="transmembrane region" description="Helical" evidence="2">
    <location>
        <begin position="89"/>
        <end position="111"/>
    </location>
</feature>
<dbReference type="AlphaFoldDB" id="A0A366S8T8"/>
<keyword evidence="2" id="KW-0812">Transmembrane</keyword>
<feature type="transmembrane region" description="Helical" evidence="2">
    <location>
        <begin position="131"/>
        <end position="150"/>
    </location>
</feature>
<evidence type="ECO:0000313" key="3">
    <source>
        <dbReference type="EMBL" id="RBR25724.1"/>
    </source>
</evidence>
<reference evidence="3 4" key="1">
    <citation type="submission" date="2018-06" db="EMBL/GenBank/DDBJ databases">
        <title>Fusarium incarnatum-equiseti species complex species 28.</title>
        <authorList>
            <person name="Gardiner D.M."/>
        </authorList>
    </citation>
    <scope>NUCLEOTIDE SEQUENCE [LARGE SCALE GENOMIC DNA]</scope>
    <source>
        <strain evidence="3 4">FIESC_28</strain>
    </source>
</reference>
<dbReference type="RefSeq" id="XP_031020315.1">
    <property type="nucleotide sequence ID" value="XM_031155627.1"/>
</dbReference>
<dbReference type="Proteomes" id="UP000253153">
    <property type="component" value="Unassembled WGS sequence"/>
</dbReference>
<organism evidence="3 4">
    <name type="scientific">Fusarium coffeatum</name>
    <dbReference type="NCBI Taxonomy" id="231269"/>
    <lineage>
        <taxon>Eukaryota</taxon>
        <taxon>Fungi</taxon>
        <taxon>Dikarya</taxon>
        <taxon>Ascomycota</taxon>
        <taxon>Pezizomycotina</taxon>
        <taxon>Sordariomycetes</taxon>
        <taxon>Hypocreomycetidae</taxon>
        <taxon>Hypocreales</taxon>
        <taxon>Nectriaceae</taxon>
        <taxon>Fusarium</taxon>
        <taxon>Fusarium incarnatum-equiseti species complex</taxon>
    </lineage>
</organism>
<protein>
    <submittedName>
        <fullName evidence="3">Uncharacterized protein</fullName>
    </submittedName>
</protein>
<sequence length="606" mass="66377">MEHQKGPDVRAETLDIQRWRSTVKNNETNEVQTLLETQTENAGLASSSTQDSDANKPQEGHDESSSTDDGSNNKADPLYDVNKSTRSQCIGGIFVGCLLALACITSGIYVLATRKERLAARIDIDATATEMLSLVFNIVLTFCIDSMAFIHSVSLRWALYSEQRLEFNTNLRLLTSSSKSGPNRWYTNVFSMICLAFCYGASSYLLLPTDYLPDVVFLNGVALVVLGLALLGHAIVSTWCLRTRSDSVLTWSSNPLSNCLAAVQSGMLQRREGRCMQPVSDHSSSPSGQGYEHDDMEPVHPLKKQKSIYNSHKHTKMIIILLWTLAILATGWVFTILGLDLAYAADSGNYCPPGATTLKWDVQAPGSCDSNMASLSMSFSQKGDGYDQDKYPLLQVCLGLLFITAIQATQSFALHCTELLVNISRDENHWRKAYDGIGTSGKCPKGSLLASDSLKNALTSWEYITLSIFKSLLHWSVGQALLPSMNGRFIGPVEFLTPSSVEGEMALAGITFYMTYTRLMLYAGLAILLAAFATFLALRKRSGPQPATVGHLQTIADLVDDWTLNEKGRIFWGDKGADTEAEIRHAGTSSDPDALEKICLDAIYAG</sequence>
<feature type="transmembrane region" description="Helical" evidence="2">
    <location>
        <begin position="318"/>
        <end position="339"/>
    </location>
</feature>